<evidence type="ECO:0000313" key="1">
    <source>
        <dbReference type="EMBL" id="KAA6382719.1"/>
    </source>
</evidence>
<proteinExistence type="predicted"/>
<organism evidence="1 2">
    <name type="scientific">Streblomastix strix</name>
    <dbReference type="NCBI Taxonomy" id="222440"/>
    <lineage>
        <taxon>Eukaryota</taxon>
        <taxon>Metamonada</taxon>
        <taxon>Preaxostyla</taxon>
        <taxon>Oxymonadida</taxon>
        <taxon>Streblomastigidae</taxon>
        <taxon>Streblomastix</taxon>
    </lineage>
</organism>
<comment type="caution">
    <text evidence="1">The sequence shown here is derived from an EMBL/GenBank/DDBJ whole genome shotgun (WGS) entry which is preliminary data.</text>
</comment>
<reference evidence="1 2" key="1">
    <citation type="submission" date="2019-03" db="EMBL/GenBank/DDBJ databases">
        <title>Single cell metagenomics reveals metabolic interactions within the superorganism composed of flagellate Streblomastix strix and complex community of Bacteroidetes bacteria on its surface.</title>
        <authorList>
            <person name="Treitli S.C."/>
            <person name="Kolisko M."/>
            <person name="Husnik F."/>
            <person name="Keeling P."/>
            <person name="Hampl V."/>
        </authorList>
    </citation>
    <scope>NUCLEOTIDE SEQUENCE [LARGE SCALE GENOMIC DNA]</scope>
    <source>
        <strain evidence="1">ST1C</strain>
    </source>
</reference>
<accession>A0A5J4VK58</accession>
<feature type="non-terminal residue" evidence="1">
    <location>
        <position position="68"/>
    </location>
</feature>
<dbReference type="EMBL" id="SNRW01006625">
    <property type="protein sequence ID" value="KAA6382719.1"/>
    <property type="molecule type" value="Genomic_DNA"/>
</dbReference>
<evidence type="ECO:0000313" key="2">
    <source>
        <dbReference type="Proteomes" id="UP000324800"/>
    </source>
</evidence>
<dbReference type="Proteomes" id="UP000324800">
    <property type="component" value="Unassembled WGS sequence"/>
</dbReference>
<protein>
    <submittedName>
        <fullName evidence="1">Uncharacterized protein</fullName>
    </submittedName>
</protein>
<sequence length="68" mass="7667">MADQVKLEFLEAFVFARGVEERKVALGKLTPTSEEYFYYALLSEQLANPGDASDEEKRLTAAMTKKYG</sequence>
<name>A0A5J4VK58_9EUKA</name>
<dbReference type="AlphaFoldDB" id="A0A5J4VK58"/>
<gene>
    <name evidence="1" type="ORF">EZS28_021753</name>
</gene>